<feature type="compositionally biased region" description="Basic and acidic residues" evidence="1">
    <location>
        <begin position="1"/>
        <end position="11"/>
    </location>
</feature>
<gene>
    <name evidence="2" type="ORF">V9T40_013662</name>
</gene>
<organism evidence="2 3">
    <name type="scientific">Parthenolecanium corni</name>
    <dbReference type="NCBI Taxonomy" id="536013"/>
    <lineage>
        <taxon>Eukaryota</taxon>
        <taxon>Metazoa</taxon>
        <taxon>Ecdysozoa</taxon>
        <taxon>Arthropoda</taxon>
        <taxon>Hexapoda</taxon>
        <taxon>Insecta</taxon>
        <taxon>Pterygota</taxon>
        <taxon>Neoptera</taxon>
        <taxon>Paraneoptera</taxon>
        <taxon>Hemiptera</taxon>
        <taxon>Sternorrhyncha</taxon>
        <taxon>Coccoidea</taxon>
        <taxon>Coccidae</taxon>
        <taxon>Parthenolecanium</taxon>
    </lineage>
</organism>
<name>A0AAN9TF94_9HEMI</name>
<accession>A0AAN9TF94</accession>
<protein>
    <submittedName>
        <fullName evidence="2">Uncharacterized protein</fullName>
    </submittedName>
</protein>
<sequence>MLTNDEQRELQCNDLGGDSSEEDNEKQNVHSSCSSPPSLLPSARQRLQQPLQQPPLQRQSQSQNAEATSEDDDASSKLLYHPVVVSTLLNIDFENYMVHESQNDGSAKQQRSYPPSASSAILSSLPVRFHEPHREFVIVERSNARPRSASLTDNIECFRTRRDERVRVPVNRSNDDLSGARVGRTPLYPDLCTVTESVNSTAESMAFGAPAAICSATWSRVVAQRSCDLHRRSEASAPSAPVLTLTSSAAEGPAYSGMMHENGVVLPTVAMFSFNCARTASFHALLCSCRLTCCCMCDFLCPAECYDCLHGICSRIIARYPCTRSHILRPVNIAAADKVS</sequence>
<evidence type="ECO:0000313" key="2">
    <source>
        <dbReference type="EMBL" id="KAK7582217.1"/>
    </source>
</evidence>
<comment type="caution">
    <text evidence="2">The sequence shown here is derived from an EMBL/GenBank/DDBJ whole genome shotgun (WGS) entry which is preliminary data.</text>
</comment>
<dbReference type="Proteomes" id="UP001367676">
    <property type="component" value="Unassembled WGS sequence"/>
</dbReference>
<evidence type="ECO:0000313" key="3">
    <source>
        <dbReference type="Proteomes" id="UP001367676"/>
    </source>
</evidence>
<feature type="region of interest" description="Disordered" evidence="1">
    <location>
        <begin position="1"/>
        <end position="75"/>
    </location>
</feature>
<proteinExistence type="predicted"/>
<evidence type="ECO:0000256" key="1">
    <source>
        <dbReference type="SAM" id="MobiDB-lite"/>
    </source>
</evidence>
<dbReference type="AlphaFoldDB" id="A0AAN9TF94"/>
<reference evidence="2 3" key="1">
    <citation type="submission" date="2024-03" db="EMBL/GenBank/DDBJ databases">
        <title>Adaptation during the transition from Ophiocordyceps entomopathogen to insect associate is accompanied by gene loss and intensified selection.</title>
        <authorList>
            <person name="Ward C.M."/>
            <person name="Onetto C.A."/>
            <person name="Borneman A.R."/>
        </authorList>
    </citation>
    <scope>NUCLEOTIDE SEQUENCE [LARGE SCALE GENOMIC DNA]</scope>
    <source>
        <strain evidence="2">AWRI1</strain>
        <tissue evidence="2">Single Adult Female</tissue>
    </source>
</reference>
<feature type="compositionally biased region" description="Low complexity" evidence="1">
    <location>
        <begin position="31"/>
        <end position="63"/>
    </location>
</feature>
<dbReference type="EMBL" id="JBBCAQ010000033">
    <property type="protein sequence ID" value="KAK7582217.1"/>
    <property type="molecule type" value="Genomic_DNA"/>
</dbReference>
<keyword evidence="3" id="KW-1185">Reference proteome</keyword>